<dbReference type="OrthoDB" id="8853994at2"/>
<accession>A0A328ASJ1</accession>
<reference evidence="2" key="1">
    <citation type="submission" date="2018-05" db="EMBL/GenBank/DDBJ databases">
        <authorList>
            <person name="Li X."/>
        </authorList>
    </citation>
    <scope>NUCLEOTIDE SEQUENCE [LARGE SCALE GENOMIC DNA]</scope>
    <source>
        <strain evidence="2">YIM 73061</strain>
    </source>
</reference>
<comment type="caution">
    <text evidence="1">The sequence shown here is derived from an EMBL/GenBank/DDBJ whole genome shotgun (WGS) entry which is preliminary data.</text>
</comment>
<dbReference type="EMBL" id="QFYR01000001">
    <property type="protein sequence ID" value="RAK56484.1"/>
    <property type="molecule type" value="Genomic_DNA"/>
</dbReference>
<proteinExistence type="predicted"/>
<dbReference type="RefSeq" id="WP_111512835.1">
    <property type="nucleotide sequence ID" value="NZ_QFYR01000001.1"/>
</dbReference>
<dbReference type="Proteomes" id="UP000249725">
    <property type="component" value="Unassembled WGS sequence"/>
</dbReference>
<evidence type="ECO:0000313" key="2">
    <source>
        <dbReference type="Proteomes" id="UP000249725"/>
    </source>
</evidence>
<protein>
    <submittedName>
        <fullName evidence="1">DUF4126 domain-containing protein</fullName>
    </submittedName>
</protein>
<gene>
    <name evidence="1" type="ORF">DJ018_00410</name>
</gene>
<organism evidence="1 2">
    <name type="scientific">Phenylobacterium deserti</name>
    <dbReference type="NCBI Taxonomy" id="1914756"/>
    <lineage>
        <taxon>Bacteria</taxon>
        <taxon>Pseudomonadati</taxon>
        <taxon>Pseudomonadota</taxon>
        <taxon>Alphaproteobacteria</taxon>
        <taxon>Caulobacterales</taxon>
        <taxon>Caulobacteraceae</taxon>
        <taxon>Phenylobacterium</taxon>
    </lineage>
</organism>
<keyword evidence="2" id="KW-1185">Reference proteome</keyword>
<evidence type="ECO:0000313" key="1">
    <source>
        <dbReference type="EMBL" id="RAK56484.1"/>
    </source>
</evidence>
<dbReference type="AlphaFoldDB" id="A0A328ASJ1"/>
<sequence>MLRALLIGLVSGARSMTPLAVTIAALRRGRLPADNGAPAILDTPLASVGMAAMAVGEVVGDKWEKAPDRIVPLGIAARVITASFAAAALSPRRERGAAMALAAAASVASSYVTWKARMACLRRYGQTSTGVVEDALTLAAATLVVGSSPRMPARA</sequence>
<name>A0A328ASJ1_9CAUL</name>